<comment type="caution">
    <text evidence="3">The sequence shown here is derived from an EMBL/GenBank/DDBJ whole genome shotgun (WGS) entry which is preliminary data.</text>
</comment>
<feature type="region of interest" description="Disordered" evidence="1">
    <location>
        <begin position="169"/>
        <end position="200"/>
    </location>
</feature>
<evidence type="ECO:0000313" key="3">
    <source>
        <dbReference type="EMBL" id="KAK9127084.1"/>
    </source>
</evidence>
<dbReference type="Pfam" id="PF12776">
    <property type="entry name" value="Myb_DNA-bind_3"/>
    <property type="match status" value="1"/>
</dbReference>
<feature type="compositionally biased region" description="Polar residues" evidence="1">
    <location>
        <begin position="17"/>
        <end position="28"/>
    </location>
</feature>
<dbReference type="Proteomes" id="UP001420932">
    <property type="component" value="Unassembled WGS sequence"/>
</dbReference>
<dbReference type="PANTHER" id="PTHR47851">
    <property type="entry name" value="OS06G0588700 PROTEIN-RELATED"/>
    <property type="match status" value="1"/>
</dbReference>
<feature type="compositionally biased region" description="Polar residues" evidence="1">
    <location>
        <begin position="169"/>
        <end position="182"/>
    </location>
</feature>
<feature type="domain" description="Myb/SANT-like" evidence="2">
    <location>
        <begin position="40"/>
        <end position="133"/>
    </location>
</feature>
<evidence type="ECO:0000259" key="2">
    <source>
        <dbReference type="Pfam" id="PF12776"/>
    </source>
</evidence>
<evidence type="ECO:0000256" key="1">
    <source>
        <dbReference type="SAM" id="MobiDB-lite"/>
    </source>
</evidence>
<reference evidence="3 4" key="1">
    <citation type="submission" date="2024-01" db="EMBL/GenBank/DDBJ databases">
        <title>Genome assemblies of Stephania.</title>
        <authorList>
            <person name="Yang L."/>
        </authorList>
    </citation>
    <scope>NUCLEOTIDE SEQUENCE [LARGE SCALE GENOMIC DNA]</scope>
    <source>
        <strain evidence="3">YNDBR</strain>
        <tissue evidence="3">Leaf</tissue>
    </source>
</reference>
<gene>
    <name evidence="3" type="ORF">Syun_015881</name>
</gene>
<name>A0AAP0J443_9MAGN</name>
<protein>
    <recommendedName>
        <fullName evidence="2">Myb/SANT-like domain-containing protein</fullName>
    </recommendedName>
</protein>
<dbReference type="PANTHER" id="PTHR47851:SF8">
    <property type="entry name" value="NO APICAL MERISTEM-ASSOCIATED C-TERMINAL DOMAIN-CONTAINING PROTEIN"/>
    <property type="match status" value="1"/>
</dbReference>
<organism evidence="3 4">
    <name type="scientific">Stephania yunnanensis</name>
    <dbReference type="NCBI Taxonomy" id="152371"/>
    <lineage>
        <taxon>Eukaryota</taxon>
        <taxon>Viridiplantae</taxon>
        <taxon>Streptophyta</taxon>
        <taxon>Embryophyta</taxon>
        <taxon>Tracheophyta</taxon>
        <taxon>Spermatophyta</taxon>
        <taxon>Magnoliopsida</taxon>
        <taxon>Ranunculales</taxon>
        <taxon>Menispermaceae</taxon>
        <taxon>Menispermoideae</taxon>
        <taxon>Cissampelideae</taxon>
        <taxon>Stephania</taxon>
    </lineage>
</organism>
<evidence type="ECO:0000313" key="4">
    <source>
        <dbReference type="Proteomes" id="UP001420932"/>
    </source>
</evidence>
<accession>A0AAP0J443</accession>
<dbReference type="EMBL" id="JBBNAF010000007">
    <property type="protein sequence ID" value="KAK9127084.1"/>
    <property type="molecule type" value="Genomic_DNA"/>
</dbReference>
<sequence>MDSLTNGSSMQLQLDEITQNQVQNQSQTKKGRSFDEKADWDAETTKIWIDIGVGEVLAGNKTNTHFSKLGWKNLLTKFTKATGKKYDRSQHKNHWDTYKRKWQLWKYLVDGENDLGWDPVRQTVVASDEWWNAKIKKCPKVAMFRSKGLQYKDKLDILFSKPEAIWSTPQGDSSNALPTQMETSEKDDTSFSSDDQEDENHVPVNVDCQVAVNRAQKRTCSENFTGRRKKRLARELSTSLKHIANAIENVAPKSMRFDPPGCSIHDIMQLVEETPGIIRGDDLYMFAARLFLKRQCREMFEVLKEPNIRLEWLKSMKASSNAASFLHVFSP</sequence>
<feature type="region of interest" description="Disordered" evidence="1">
    <location>
        <begin position="17"/>
        <end position="37"/>
    </location>
</feature>
<dbReference type="AlphaFoldDB" id="A0AAP0J443"/>
<dbReference type="InterPro" id="IPR024752">
    <property type="entry name" value="Myb/SANT-like_dom"/>
</dbReference>
<keyword evidence="4" id="KW-1185">Reference proteome</keyword>
<proteinExistence type="predicted"/>